<accession>A0A098GHJ1</accession>
<dbReference type="PATRIC" id="fig|451.8.peg.2566"/>
<dbReference type="EMBL" id="FMVN01000013">
    <property type="protein sequence ID" value="SCY67470.1"/>
    <property type="molecule type" value="Genomic_DNA"/>
</dbReference>
<protein>
    <submittedName>
        <fullName evidence="1">Uncharacterized protein</fullName>
    </submittedName>
</protein>
<gene>
    <name evidence="1" type="ORF">LMI_2700</name>
    <name evidence="2" type="ORF">SAMN02982997_02462</name>
</gene>
<sequence>MKYKTSAEVKHGELVLIDGLLREIGDSIIAYHALLEAVHAHKLQRGRDFKVESIGNGAFYDRLKVTFSEEVTPAVVKTIENAYPGLVIVGKEPQIEKSVDTSYKR</sequence>
<dbReference type="HOGENOM" id="CLU_2235258_0_0_6"/>
<keyword evidence="4" id="KW-1185">Reference proteome</keyword>
<evidence type="ECO:0000313" key="1">
    <source>
        <dbReference type="EMBL" id="CEG61953.1"/>
    </source>
</evidence>
<dbReference type="EMBL" id="LN614830">
    <property type="protein sequence ID" value="CEG61953.1"/>
    <property type="molecule type" value="Genomic_DNA"/>
</dbReference>
<evidence type="ECO:0000313" key="4">
    <source>
        <dbReference type="Proteomes" id="UP000182998"/>
    </source>
</evidence>
<dbReference type="RefSeq" id="WP_045100103.1">
    <property type="nucleotide sequence ID" value="NZ_CP020614.1"/>
</dbReference>
<reference evidence="3" key="2">
    <citation type="submission" date="2014-09" db="EMBL/GenBank/DDBJ databases">
        <authorList>
            <person name="Gomez-Valero L."/>
        </authorList>
    </citation>
    <scope>NUCLEOTIDE SEQUENCE [LARGE SCALE GENOMIC DNA]</scope>
    <source>
        <strain evidence="3">ATCC33218</strain>
    </source>
</reference>
<organism evidence="1 3">
    <name type="scientific">Legionella micdadei</name>
    <name type="common">Tatlockia micdadei</name>
    <dbReference type="NCBI Taxonomy" id="451"/>
    <lineage>
        <taxon>Bacteria</taxon>
        <taxon>Pseudomonadati</taxon>
        <taxon>Pseudomonadota</taxon>
        <taxon>Gammaproteobacteria</taxon>
        <taxon>Legionellales</taxon>
        <taxon>Legionellaceae</taxon>
        <taxon>Legionella</taxon>
    </lineage>
</organism>
<dbReference type="KEGG" id="tmc:LMI_2700"/>
<proteinExistence type="predicted"/>
<dbReference type="OrthoDB" id="9951458at2"/>
<evidence type="ECO:0000313" key="2">
    <source>
        <dbReference type="EMBL" id="SCY67470.1"/>
    </source>
</evidence>
<reference evidence="1" key="1">
    <citation type="submission" date="2014-09" db="EMBL/GenBank/DDBJ databases">
        <authorList>
            <person name="GOMEZ-VALERO Laura"/>
        </authorList>
    </citation>
    <scope>NUCLEOTIDE SEQUENCE</scope>
    <source>
        <strain evidence="1">ATCC33218</strain>
    </source>
</reference>
<name>A0A098GHJ1_LEGMI</name>
<reference evidence="2 4" key="3">
    <citation type="submission" date="2016-10" db="EMBL/GenBank/DDBJ databases">
        <authorList>
            <person name="Varghese N."/>
            <person name="Submissions S."/>
        </authorList>
    </citation>
    <scope>NUCLEOTIDE SEQUENCE [LARGE SCALE GENOMIC DNA]</scope>
    <source>
        <strain evidence="2 4">ATCC 33218</strain>
    </source>
</reference>
<dbReference type="Proteomes" id="UP000032414">
    <property type="component" value="Chromosome I"/>
</dbReference>
<evidence type="ECO:0000313" key="3">
    <source>
        <dbReference type="Proteomes" id="UP000032414"/>
    </source>
</evidence>
<dbReference type="Proteomes" id="UP000182998">
    <property type="component" value="Unassembled WGS sequence"/>
</dbReference>
<dbReference type="AlphaFoldDB" id="A0A098GHJ1"/>